<dbReference type="SUPFAM" id="SSF47473">
    <property type="entry name" value="EF-hand"/>
    <property type="match status" value="1"/>
</dbReference>
<reference evidence="3 5" key="1">
    <citation type="journal article" date="2012" name="Nature">
        <title>Algal genomes reveal evolutionary mosaicism and the fate of nucleomorphs.</title>
        <authorList>
            <consortium name="DOE Joint Genome Institute"/>
            <person name="Curtis B.A."/>
            <person name="Tanifuji G."/>
            <person name="Burki F."/>
            <person name="Gruber A."/>
            <person name="Irimia M."/>
            <person name="Maruyama S."/>
            <person name="Arias M.C."/>
            <person name="Ball S.G."/>
            <person name="Gile G.H."/>
            <person name="Hirakawa Y."/>
            <person name="Hopkins J.F."/>
            <person name="Kuo A."/>
            <person name="Rensing S.A."/>
            <person name="Schmutz J."/>
            <person name="Symeonidi A."/>
            <person name="Elias M."/>
            <person name="Eveleigh R.J."/>
            <person name="Herman E.K."/>
            <person name="Klute M.J."/>
            <person name="Nakayama T."/>
            <person name="Obornik M."/>
            <person name="Reyes-Prieto A."/>
            <person name="Armbrust E.V."/>
            <person name="Aves S.J."/>
            <person name="Beiko R.G."/>
            <person name="Coutinho P."/>
            <person name="Dacks J.B."/>
            <person name="Durnford D.G."/>
            <person name="Fast N.M."/>
            <person name="Green B.R."/>
            <person name="Grisdale C.J."/>
            <person name="Hempel F."/>
            <person name="Henrissat B."/>
            <person name="Hoppner M.P."/>
            <person name="Ishida K."/>
            <person name="Kim E."/>
            <person name="Koreny L."/>
            <person name="Kroth P.G."/>
            <person name="Liu Y."/>
            <person name="Malik S.B."/>
            <person name="Maier U.G."/>
            <person name="McRose D."/>
            <person name="Mock T."/>
            <person name="Neilson J.A."/>
            <person name="Onodera N.T."/>
            <person name="Poole A.M."/>
            <person name="Pritham E.J."/>
            <person name="Richards T.A."/>
            <person name="Rocap G."/>
            <person name="Roy S.W."/>
            <person name="Sarai C."/>
            <person name="Schaack S."/>
            <person name="Shirato S."/>
            <person name="Slamovits C.H."/>
            <person name="Spencer D.F."/>
            <person name="Suzuki S."/>
            <person name="Worden A.Z."/>
            <person name="Zauner S."/>
            <person name="Barry K."/>
            <person name="Bell C."/>
            <person name="Bharti A.K."/>
            <person name="Crow J.A."/>
            <person name="Grimwood J."/>
            <person name="Kramer R."/>
            <person name="Lindquist E."/>
            <person name="Lucas S."/>
            <person name="Salamov A."/>
            <person name="McFadden G.I."/>
            <person name="Lane C.E."/>
            <person name="Keeling P.J."/>
            <person name="Gray M.W."/>
            <person name="Grigoriev I.V."/>
            <person name="Archibald J.M."/>
        </authorList>
    </citation>
    <scope>NUCLEOTIDE SEQUENCE</scope>
    <source>
        <strain evidence="3 5">CCMP2712</strain>
    </source>
</reference>
<dbReference type="KEGG" id="gtt:GUITHDRAFT_165903"/>
<feature type="domain" description="EF-hand" evidence="2">
    <location>
        <begin position="37"/>
        <end position="72"/>
    </location>
</feature>
<dbReference type="Gene3D" id="1.10.238.10">
    <property type="entry name" value="EF-hand"/>
    <property type="match status" value="1"/>
</dbReference>
<dbReference type="InterPro" id="IPR011992">
    <property type="entry name" value="EF-hand-dom_pair"/>
</dbReference>
<dbReference type="EnsemblProtists" id="EKX35739">
    <property type="protein sequence ID" value="EKX35739"/>
    <property type="gene ID" value="GUITHDRAFT_165903"/>
</dbReference>
<dbReference type="InterPro" id="IPR018247">
    <property type="entry name" value="EF_Hand_1_Ca_BS"/>
</dbReference>
<dbReference type="AlphaFoldDB" id="L1III3"/>
<dbReference type="SMART" id="SM00054">
    <property type="entry name" value="EFh"/>
    <property type="match status" value="1"/>
</dbReference>
<dbReference type="Proteomes" id="UP000011087">
    <property type="component" value="Unassembled WGS sequence"/>
</dbReference>
<dbReference type="GeneID" id="17292476"/>
<dbReference type="EMBL" id="JH993085">
    <property type="protein sequence ID" value="EKX35739.1"/>
    <property type="molecule type" value="Genomic_DNA"/>
</dbReference>
<name>L1III3_GUITC</name>
<reference evidence="4" key="3">
    <citation type="submission" date="2016-03" db="UniProtKB">
        <authorList>
            <consortium name="EnsemblProtists"/>
        </authorList>
    </citation>
    <scope>IDENTIFICATION</scope>
</reference>
<gene>
    <name evidence="3" type="ORF">GUITHDRAFT_165903</name>
</gene>
<keyword evidence="1" id="KW-0106">Calcium</keyword>
<dbReference type="HOGENOM" id="CLU_1051482_0_0_1"/>
<evidence type="ECO:0000256" key="1">
    <source>
        <dbReference type="ARBA" id="ARBA00022837"/>
    </source>
</evidence>
<dbReference type="InterPro" id="IPR002048">
    <property type="entry name" value="EF_hand_dom"/>
</dbReference>
<organism evidence="3">
    <name type="scientific">Guillardia theta (strain CCMP2712)</name>
    <name type="common">Cryptophyte</name>
    <dbReference type="NCBI Taxonomy" id="905079"/>
    <lineage>
        <taxon>Eukaryota</taxon>
        <taxon>Cryptophyceae</taxon>
        <taxon>Pyrenomonadales</taxon>
        <taxon>Geminigeraceae</taxon>
        <taxon>Guillardia</taxon>
    </lineage>
</organism>
<dbReference type="GO" id="GO:0005509">
    <property type="term" value="F:calcium ion binding"/>
    <property type="evidence" value="ECO:0007669"/>
    <property type="project" value="InterPro"/>
</dbReference>
<evidence type="ECO:0000313" key="3">
    <source>
        <dbReference type="EMBL" id="EKX35739.1"/>
    </source>
</evidence>
<proteinExistence type="predicted"/>
<dbReference type="PROSITE" id="PS50222">
    <property type="entry name" value="EF_HAND_2"/>
    <property type="match status" value="1"/>
</dbReference>
<dbReference type="RefSeq" id="XP_005822719.1">
    <property type="nucleotide sequence ID" value="XM_005822662.1"/>
</dbReference>
<dbReference type="PROSITE" id="PS00018">
    <property type="entry name" value="EF_HAND_1"/>
    <property type="match status" value="1"/>
</dbReference>
<sequence length="265" mass="31110">MYHECVILFSTDKSCPGSARKSIEPDQVQDIILRLDQNKKSLREAFLLLDRDRDGFISYRDWKEGIQKLDTTRRVEAENMSGQALTFREFSKIADDCIDKSKFRQCAAPFLNWNPSQQYLRMWAREKPPRLEVPAESTPRREFNVLEATESVEGDAREKRRERIVMEWEQRFDSARKQVAEKMRERGEMKRLTEIAKEDGMVARIKREQEAQARFFKEFCNSIPPSITKPYAPEIHMLEFANATSQWYKGLGNAGSSSKHRMKMQ</sequence>
<evidence type="ECO:0000313" key="4">
    <source>
        <dbReference type="EnsemblProtists" id="EKX35739"/>
    </source>
</evidence>
<accession>L1III3</accession>
<dbReference type="Pfam" id="PF13405">
    <property type="entry name" value="EF-hand_6"/>
    <property type="match status" value="1"/>
</dbReference>
<keyword evidence="5" id="KW-1185">Reference proteome</keyword>
<reference evidence="5" key="2">
    <citation type="submission" date="2012-11" db="EMBL/GenBank/DDBJ databases">
        <authorList>
            <person name="Kuo A."/>
            <person name="Curtis B.A."/>
            <person name="Tanifuji G."/>
            <person name="Burki F."/>
            <person name="Gruber A."/>
            <person name="Irimia M."/>
            <person name="Maruyama S."/>
            <person name="Arias M.C."/>
            <person name="Ball S.G."/>
            <person name="Gile G.H."/>
            <person name="Hirakawa Y."/>
            <person name="Hopkins J.F."/>
            <person name="Rensing S.A."/>
            <person name="Schmutz J."/>
            <person name="Symeonidi A."/>
            <person name="Elias M."/>
            <person name="Eveleigh R.J."/>
            <person name="Herman E.K."/>
            <person name="Klute M.J."/>
            <person name="Nakayama T."/>
            <person name="Obornik M."/>
            <person name="Reyes-Prieto A."/>
            <person name="Armbrust E.V."/>
            <person name="Aves S.J."/>
            <person name="Beiko R.G."/>
            <person name="Coutinho P."/>
            <person name="Dacks J.B."/>
            <person name="Durnford D.G."/>
            <person name="Fast N.M."/>
            <person name="Green B.R."/>
            <person name="Grisdale C."/>
            <person name="Hempe F."/>
            <person name="Henrissat B."/>
            <person name="Hoppner M.P."/>
            <person name="Ishida K.-I."/>
            <person name="Kim E."/>
            <person name="Koreny L."/>
            <person name="Kroth P.G."/>
            <person name="Liu Y."/>
            <person name="Malik S.-B."/>
            <person name="Maier U.G."/>
            <person name="McRose D."/>
            <person name="Mock T."/>
            <person name="Neilson J.A."/>
            <person name="Onodera N.T."/>
            <person name="Poole A.M."/>
            <person name="Pritham E.J."/>
            <person name="Richards T.A."/>
            <person name="Rocap G."/>
            <person name="Roy S.W."/>
            <person name="Sarai C."/>
            <person name="Schaack S."/>
            <person name="Shirato S."/>
            <person name="Slamovits C.H."/>
            <person name="Spencer D.F."/>
            <person name="Suzuki S."/>
            <person name="Worden A.Z."/>
            <person name="Zauner S."/>
            <person name="Barry K."/>
            <person name="Bell C."/>
            <person name="Bharti A.K."/>
            <person name="Crow J.A."/>
            <person name="Grimwood J."/>
            <person name="Kramer R."/>
            <person name="Lindquist E."/>
            <person name="Lucas S."/>
            <person name="Salamov A."/>
            <person name="McFadden G.I."/>
            <person name="Lane C.E."/>
            <person name="Keeling P.J."/>
            <person name="Gray M.W."/>
            <person name="Grigoriev I.V."/>
            <person name="Archibald J.M."/>
        </authorList>
    </citation>
    <scope>NUCLEOTIDE SEQUENCE</scope>
    <source>
        <strain evidence="5">CCMP2712</strain>
    </source>
</reference>
<dbReference type="PaxDb" id="55529-EKX35739"/>
<evidence type="ECO:0000313" key="5">
    <source>
        <dbReference type="Proteomes" id="UP000011087"/>
    </source>
</evidence>
<evidence type="ECO:0000259" key="2">
    <source>
        <dbReference type="PROSITE" id="PS50222"/>
    </source>
</evidence>
<protein>
    <recommendedName>
        <fullName evidence="2">EF-hand domain-containing protein</fullName>
    </recommendedName>
</protein>